<dbReference type="Proteomes" id="UP001206067">
    <property type="component" value="Unassembled WGS sequence"/>
</dbReference>
<evidence type="ECO:0000313" key="3">
    <source>
        <dbReference type="Proteomes" id="UP001206067"/>
    </source>
</evidence>
<dbReference type="InterPro" id="IPR024983">
    <property type="entry name" value="CHAT_dom"/>
</dbReference>
<keyword evidence="3" id="KW-1185">Reference proteome</keyword>
<dbReference type="RefSeq" id="WP_257596531.1">
    <property type="nucleotide sequence ID" value="NZ_JANKHH010000007.1"/>
</dbReference>
<dbReference type="SUPFAM" id="SSF48452">
    <property type="entry name" value="TPR-like"/>
    <property type="match status" value="1"/>
</dbReference>
<organism evidence="2 3">
    <name type="scientific">Parerythrobacter lacustris</name>
    <dbReference type="NCBI Taxonomy" id="2969984"/>
    <lineage>
        <taxon>Bacteria</taxon>
        <taxon>Pseudomonadati</taxon>
        <taxon>Pseudomonadota</taxon>
        <taxon>Alphaproteobacteria</taxon>
        <taxon>Sphingomonadales</taxon>
        <taxon>Erythrobacteraceae</taxon>
        <taxon>Parerythrobacter</taxon>
    </lineage>
</organism>
<comment type="caution">
    <text evidence="2">The sequence shown here is derived from an EMBL/GenBank/DDBJ whole genome shotgun (WGS) entry which is preliminary data.</text>
</comment>
<protein>
    <submittedName>
        <fullName evidence="2">CHAT domain-containing protein</fullName>
    </submittedName>
</protein>
<dbReference type="EMBL" id="JANKHH010000007">
    <property type="protein sequence ID" value="MCR2834692.1"/>
    <property type="molecule type" value="Genomic_DNA"/>
</dbReference>
<sequence length="1574" mass="172874">MLGTIAQDLVRASRRNKAWQFVALISACLAQPLAAQETGESPNLVEAVAAYNRGEFEEALVLSQQAIDALGAESDATAAARTAATHGAILIALERPGDAVPLLEAAYRNADTALGRTDPATLYVHYTYGMALFHTGRMHEAHVVLTAHREAENEALGRDDLLDMQRYSAASLTHLSSLAQARMRTGNIDGGLALFTGDLEAINIGVGDMRARTDFLADIYEFHDEIDRLGDIPLEEAASYVSRSEALGDYAGDNVYDQLYYLARINEGAGKLAEARALDLRIPWRVEDLFWAAEETDETAAFALLAEAAGKLQANCEIICSNSAALIEIREFQGRRLDFKGDDAGAAKAYEGALYAAQRSYPRDEAKIISLQDELLYYYDRLGRTEDMTAMKLERDGTEPDPDLDGNVALTIARRLRELGFANRADAIVAKQMACAYPDPTGKETFYQPCSSAWMAMSEYSKTLDPKREKDKAEFYRLPQEAISAYLKNDGETARAKADRLVDLGLKLFEPTDHNLYLAMGIYRGVSSWQYAKPYEIPARWRICELSTATLARLEAQAKAEAAARASLTDDMTPPPMMAVSVRAPEPYFSFGYGHLSPQDPKGAFYNALKGGLQGYAADCLIEGRPEDAVRFLDWAATAADSMGYPLGDQEGILLTKAQLEREMGRTGDAERSYLRLVDAYLSGKAKEPGTIYIGGSFFESRKALQELIQFYSQLGKAEQLLILLTKMEESGQFGNKEYSGSETQFRPIREAMFIIFLAKREIDKAAKILPYLEPWSVIAEARYGRMSEDELAEFERQQISSWALHLAEFAEASGESEKALDYISEAIDANDAYLAAQPAMPEERFDIRGFLLNGRLYSMRAGIFGRMALWPEALEAMQGSGIFEFGDTLIEFARKEIGPEASDAQLLALMASDKSMGQLFAVYAAAYAAAAEAAMRAGDEAAAERYLQRSLDFPQDTRWSLFQQQTRYVGVALGVRKAEWRARGLESAKSLVEGLEQQWRLASRSSLDAGMQLDMMQMAPAMFGEVLALWWREKADGGTPASDEQVFRNIQWSIMGAADLAIAQSIARSSLTNDDPAFNDLIAERDLVSSTLYKNARTGQEVKYGEQGESEFSANVDRLRAIEDKIATDYPRFYEITTSEPVELDKVQGLLSEDEAMLLVSPGRFGTQMVMVTRDGMRWQQSDMTLDEVDLAVRRLRFFLGAGNASAAETREWSAAVDGGWQGFDRETANRLYREFITPFADLLDGRKKLLVSPGGPLGSLPFSVLVSEIASGRDDDPDTLRATRWLIDEFELTQIPAVRSFVLLREEKRVRSVGDLSFAGFGDPLLEGEAKARGARGTRGPKEVIGDLWNGAAIDLAVLRKMDRLPGTARELQSLREAFGSPESSVKLGVAATERLVRTSDLKQVDVIAFATHGIMAGEVKGLAEPGLIFSPPQEATAMDDGYLTASEIAGLDLSAEWIILSACNTAASDGKAGASALSGLARSFFHAGARSLLVSHWYIRDDVAALLTAKAVEARRDDPQISRAGALQAAMTSIRVDKSADGKQPNDRGELVETSWAHPSAWAPFTLVSGE</sequence>
<evidence type="ECO:0000259" key="1">
    <source>
        <dbReference type="Pfam" id="PF12770"/>
    </source>
</evidence>
<dbReference type="InterPro" id="IPR011990">
    <property type="entry name" value="TPR-like_helical_dom_sf"/>
</dbReference>
<feature type="domain" description="CHAT" evidence="1">
    <location>
        <begin position="1227"/>
        <end position="1571"/>
    </location>
</feature>
<reference evidence="2 3" key="1">
    <citation type="submission" date="2022-08" db="EMBL/GenBank/DDBJ databases">
        <title>Polyphasic taxonomy analysis of Qipengyuania sp.RS5-5.</title>
        <authorList>
            <person name="Xamxidin M."/>
            <person name="Wu M."/>
        </authorList>
    </citation>
    <scope>NUCLEOTIDE SEQUENCE [LARGE SCALE GENOMIC DNA]</scope>
    <source>
        <strain evidence="2 3">RS5-5</strain>
    </source>
</reference>
<dbReference type="Gene3D" id="1.25.40.10">
    <property type="entry name" value="Tetratricopeptide repeat domain"/>
    <property type="match status" value="1"/>
</dbReference>
<gene>
    <name evidence="2" type="ORF">NSO95_12135</name>
</gene>
<dbReference type="Pfam" id="PF12770">
    <property type="entry name" value="CHAT"/>
    <property type="match status" value="1"/>
</dbReference>
<accession>A0ABT1XW73</accession>
<proteinExistence type="predicted"/>
<evidence type="ECO:0000313" key="2">
    <source>
        <dbReference type="EMBL" id="MCR2834692.1"/>
    </source>
</evidence>
<name>A0ABT1XW73_9SPHN</name>